<organism evidence="1 2">
    <name type="scientific">Halobacillus litoralis</name>
    <dbReference type="NCBI Taxonomy" id="45668"/>
    <lineage>
        <taxon>Bacteria</taxon>
        <taxon>Bacillati</taxon>
        <taxon>Bacillota</taxon>
        <taxon>Bacilli</taxon>
        <taxon>Bacillales</taxon>
        <taxon>Bacillaceae</taxon>
        <taxon>Halobacillus</taxon>
    </lineage>
</organism>
<dbReference type="OrthoDB" id="9765222at2"/>
<sequence>MVLNPEQNRFTINQADDNSVCTITNLSYEEIPQPGGREEKVFILPSGVEVILQLVYIRITGTVTVTLEDGSTGSADFTVCERYYLCAPPGTDIVAQATDVSCHICTVMTTEEGTEIGVILRLCQDVQSTASVVVDIEAGFCNPREQQIEISCPDPVRPPQCPAVFGNDEVDTCEKKLPVLLTQPLQVNPQQEENLCIRTESVYDWIQTQVDAAVTVTIPPVFCLYEITELDGECGGLALGDVVCFPCETPCDEILQCSNGECTLLLSLTDAACTTCPPEAVSLPAGFACEVPVLSCVYEVTDVEGECGEIAVGNLICFPCDEPCDEILQCSNGTCTLTLNRTQEACLFCPPDAVSLPEGFSCFVPTCVYEVTTIQGECGGLAEGDIVCFPCDETCGETLICANDTCSIILQRTSEACIPCPPDAVPFPPGISCTLQGGRIFNVDQQTFYDLIPVAVADANDGDTLLVTPGEYPQTAELVIDKPLTIRGFSAALTDVAFPGVFTDETTISLEADNITLEGLSLSRTTSGVTGDETLLRIPARGVADYYSGITIRDSILTGGERTLIVNVEDFTLENNTLNHTGDEQSLEIRGTFGVTNIKDNSFLGGAVSRAAIRFQQDTPTDQFSGTFLIDDNTMERHSQFVLFATSAYTDVSIFVRRNAIDHQDRSGSSIIFLPNDFPEVDTILLEENDITNPNPNRLAVFVDYRFGGTTAPTADQIQVVRNRLDVALPWGTALDTVSPDAPVGFTTTGMMYGMDLNAFDLVDNEVVPPIPE</sequence>
<dbReference type="Gene3D" id="2.160.20.10">
    <property type="entry name" value="Single-stranded right-handed beta-helix, Pectin lyase-like"/>
    <property type="match status" value="1"/>
</dbReference>
<evidence type="ECO:0000313" key="1">
    <source>
        <dbReference type="EMBL" id="MYL71748.1"/>
    </source>
</evidence>
<accession>A0A845FD70</accession>
<dbReference type="EMBL" id="WMFA01000004">
    <property type="protein sequence ID" value="MYL71748.1"/>
    <property type="molecule type" value="Genomic_DNA"/>
</dbReference>
<dbReference type="GeneID" id="78007892"/>
<dbReference type="InterPro" id="IPR012334">
    <property type="entry name" value="Pectin_lyas_fold"/>
</dbReference>
<proteinExistence type="predicted"/>
<dbReference type="Proteomes" id="UP000450457">
    <property type="component" value="Unassembled WGS sequence"/>
</dbReference>
<dbReference type="InterPro" id="IPR011050">
    <property type="entry name" value="Pectin_lyase_fold/virulence"/>
</dbReference>
<evidence type="ECO:0000313" key="2">
    <source>
        <dbReference type="Proteomes" id="UP000450457"/>
    </source>
</evidence>
<dbReference type="AlphaFoldDB" id="A0A845FD70"/>
<evidence type="ECO:0008006" key="3">
    <source>
        <dbReference type="Google" id="ProtNLM"/>
    </source>
</evidence>
<name>A0A845FD70_9BACI</name>
<dbReference type="RefSeq" id="WP_160914661.1">
    <property type="nucleotide sequence ID" value="NZ_WMFA01000004.1"/>
</dbReference>
<comment type="caution">
    <text evidence="1">The sequence shown here is derived from an EMBL/GenBank/DDBJ whole genome shotgun (WGS) entry which is preliminary data.</text>
</comment>
<dbReference type="SUPFAM" id="SSF51126">
    <property type="entry name" value="Pectin lyase-like"/>
    <property type="match status" value="1"/>
</dbReference>
<gene>
    <name evidence="1" type="ORF">GLW00_12850</name>
</gene>
<reference evidence="1 2" key="1">
    <citation type="submission" date="2019-11" db="EMBL/GenBank/DDBJ databases">
        <title>Genome sequences of 17 halophilic strains isolated from different environments.</title>
        <authorList>
            <person name="Furrow R.E."/>
        </authorList>
    </citation>
    <scope>NUCLEOTIDE SEQUENCE [LARGE SCALE GENOMIC DNA]</scope>
    <source>
        <strain evidence="1 2">SL-4</strain>
    </source>
</reference>
<protein>
    <recommendedName>
        <fullName evidence="3">Right handed beta helix domain-containing protein</fullName>
    </recommendedName>
</protein>